<dbReference type="CDD" id="cd08604">
    <property type="entry name" value="GDPD_SHV3_repeat_2"/>
    <property type="match status" value="1"/>
</dbReference>
<evidence type="ECO:0000259" key="12">
    <source>
        <dbReference type="PROSITE" id="PS51704"/>
    </source>
</evidence>
<dbReference type="CDD" id="cd08603">
    <property type="entry name" value="GDPD_SHV3_repeat_1"/>
    <property type="match status" value="1"/>
</dbReference>
<evidence type="ECO:0000256" key="2">
    <source>
        <dbReference type="ARBA" id="ARBA00008834"/>
    </source>
</evidence>
<dbReference type="PANTHER" id="PTHR43620:SF7">
    <property type="entry name" value="GLYCEROPHOSPHODIESTER PHOSPHODIESTERASE GDPD5-RELATED"/>
    <property type="match status" value="1"/>
</dbReference>
<dbReference type="EMBL" id="JAUESC010000003">
    <property type="protein sequence ID" value="KAK0600478.1"/>
    <property type="molecule type" value="Genomic_DNA"/>
</dbReference>
<dbReference type="GO" id="GO:0008270">
    <property type="term" value="F:zinc ion binding"/>
    <property type="evidence" value="ECO:0007669"/>
    <property type="project" value="InterPro"/>
</dbReference>
<keyword evidence="5" id="KW-0319">Glycerol metabolism</keyword>
<evidence type="ECO:0000256" key="11">
    <source>
        <dbReference type="SAM" id="MobiDB-lite"/>
    </source>
</evidence>
<comment type="similarity">
    <text evidence="2 10">Belongs to the glycosyl hydrolase 28 family.</text>
</comment>
<dbReference type="InterPro" id="IPR000743">
    <property type="entry name" value="Glyco_hydro_28"/>
</dbReference>
<evidence type="ECO:0000256" key="1">
    <source>
        <dbReference type="ARBA" id="ARBA00007277"/>
    </source>
</evidence>
<evidence type="ECO:0000256" key="4">
    <source>
        <dbReference type="ARBA" id="ARBA00022729"/>
    </source>
</evidence>
<dbReference type="GO" id="GO:0006071">
    <property type="term" value="P:glycerol metabolic process"/>
    <property type="evidence" value="ECO:0007669"/>
    <property type="project" value="UniProtKB-KW"/>
</dbReference>
<comment type="caution">
    <text evidence="13">The sequence shown here is derived from an EMBL/GenBank/DDBJ whole genome shotgun (WGS) entry which is preliminary data.</text>
</comment>
<dbReference type="PROSITE" id="PS51704">
    <property type="entry name" value="GP_PDE"/>
    <property type="match status" value="2"/>
</dbReference>
<dbReference type="GO" id="GO:0004650">
    <property type="term" value="F:polygalacturonase activity"/>
    <property type="evidence" value="ECO:0007669"/>
    <property type="project" value="InterPro"/>
</dbReference>
<evidence type="ECO:0000256" key="5">
    <source>
        <dbReference type="ARBA" id="ARBA00022798"/>
    </source>
</evidence>
<name>A0AA39W2Y0_ACESA</name>
<comment type="similarity">
    <text evidence="1">Belongs to the glycerophosphoryl diester phosphodiesterase family.</text>
</comment>
<keyword evidence="4" id="KW-0732">Signal</keyword>
<keyword evidence="8 10" id="KW-0326">Glycosidase</keyword>
<keyword evidence="14" id="KW-1185">Reference proteome</keyword>
<evidence type="ECO:0000256" key="3">
    <source>
        <dbReference type="ARBA" id="ARBA00012247"/>
    </source>
</evidence>
<dbReference type="Pfam" id="PF00098">
    <property type="entry name" value="zf-CCHC"/>
    <property type="match status" value="1"/>
</dbReference>
<dbReference type="InterPro" id="IPR012334">
    <property type="entry name" value="Pectin_lyas_fold"/>
</dbReference>
<sequence>MNQDLIRLERFDGENFTRWQEKVKFFLTTFHLAHILADDLETIPEEKADDSKELKEKRKKRKEEDYLCRGHILNALGHTVYNAYRNIGTAKELWTALDNKYRIEEASNQKFLIGNFMDYKMSDSKSIMTQVHELLNVISDLKVAGVNLDESFLVGVIISKLPSSWNGYKKKLKHDEKKHTLESIQRHLRIEEDSRIRESKDEQTDFMSKANVVKDGKSNNYLGPKNTNQFKNHHQNKKKNQKKIKGNYYYCQKPGHMARDCRKRKKNIQNQGNQVNMTDDKYVATVCDANSVDIESGWWLDTGATIHICKDRSLFKTYEKTEDGNEVKVANNFRSKVVGKGTVEFSFTFGKTLTLVNVLHVPDMCKNLVSGDLLNKRGFKLVYESDKFVLSKNGTFIGQGYSCNGDPPLVVARGGFSGLLPDSSSESYTLAVMLSVPDVMVWCDVQLTKDAIGICFPDVKLQNASNIEYVYKGKDKAYLVNGVPTQGRFSIDYTIKDLANVSLTQGVYSRTSRFDGNVYAILTVEDVFRLVKPHGLWLNIQHDAFYAQHNLSMRSYILSVSRSVAVSYISSPEVGFLRSIGARFNPKITKLVFRFLKQTEIEPTTNQTYGSLLGNLTFIKTFASGILVPKHYIWPVDVSEYLLPHTSLVVDAHKEGLEVFASDFSNDVPYSFNFSYDPLAEYLHFIDNGDFSVDGVLSTFPITPSTAIVDLKVISKNGASGDFPSCTNLAYQQAISDGADVIDCPVQMSKDGTPFCFSSINLSNGTTASQSNYSNYAMTIPEIMENSGIFAFNLTWDEIQTLTPDISNPFSRYSIFRNPKFKNAGNFLKLSDFLALAKNSTTLSGVLISIENAPYLAEKQGLGVTEAVMTALKEGGYDNQTDLKVMIQSTNSSVLMKFKDNDKYEIVYKIEESIRDASNATVEDIKKFADSVVVNKVSVFPVNAAFTTGLTAVVAKLQAFKLPVYVELFSNEFISQAWDFASDATVEINSFVLGTGISGVITDFPKTAARYRTHVHAKSNTFNVIDYGAHGDGETDNTEAFNSTWQMVCESIKPSMFMIPNGKFVLGPMVLKGPCKGPINFHLQGDLVAHIDEASNQVDHWIAFRYIDQLTINGGGSLDGQGSSAWPYNSCIEDQKSTRLPIGDSGVEISDVHFSNIKGATTMQIAVALNCSEINPCQKIEMRDIDIAYNGDRGSALSACANAHGSCYGEEHPPSCLLAA</sequence>
<evidence type="ECO:0000313" key="13">
    <source>
        <dbReference type="EMBL" id="KAK0600478.1"/>
    </source>
</evidence>
<comment type="catalytic activity">
    <reaction evidence="9">
        <text>a sn-glycero-3-phosphodiester + H2O = an alcohol + sn-glycerol 3-phosphate + H(+)</text>
        <dbReference type="Rhea" id="RHEA:12969"/>
        <dbReference type="ChEBI" id="CHEBI:15377"/>
        <dbReference type="ChEBI" id="CHEBI:15378"/>
        <dbReference type="ChEBI" id="CHEBI:30879"/>
        <dbReference type="ChEBI" id="CHEBI:57597"/>
        <dbReference type="ChEBI" id="CHEBI:83408"/>
        <dbReference type="EC" id="3.1.4.46"/>
    </reaction>
</comment>
<dbReference type="GO" id="GO:0006629">
    <property type="term" value="P:lipid metabolic process"/>
    <property type="evidence" value="ECO:0007669"/>
    <property type="project" value="InterPro"/>
</dbReference>
<dbReference type="Gene3D" id="2.160.20.10">
    <property type="entry name" value="Single-stranded right-handed beta-helix, Pectin lyase-like"/>
    <property type="match status" value="2"/>
</dbReference>
<dbReference type="PANTHER" id="PTHR43620">
    <property type="entry name" value="GLYCEROPHOSPHORYL DIESTER PHOSPHODIESTERASE"/>
    <property type="match status" value="1"/>
</dbReference>
<dbReference type="SUPFAM" id="SSF57756">
    <property type="entry name" value="Retrovirus zinc finger-like domains"/>
    <property type="match status" value="1"/>
</dbReference>
<evidence type="ECO:0000256" key="9">
    <source>
        <dbReference type="ARBA" id="ARBA00047512"/>
    </source>
</evidence>
<dbReference type="FunFam" id="3.20.20.190:FF:000013">
    <property type="entry name" value="Glycerophosphodiester phosphodiesterase GDPDL3"/>
    <property type="match status" value="1"/>
</dbReference>
<dbReference type="Pfam" id="PF03009">
    <property type="entry name" value="GDPD"/>
    <property type="match status" value="1"/>
</dbReference>
<dbReference type="InterPro" id="IPR036875">
    <property type="entry name" value="Znf_CCHC_sf"/>
</dbReference>
<gene>
    <name evidence="13" type="ORF">LWI29_015370</name>
</gene>
<dbReference type="InterPro" id="IPR011050">
    <property type="entry name" value="Pectin_lyase_fold/virulence"/>
</dbReference>
<reference evidence="13" key="2">
    <citation type="submission" date="2023-06" db="EMBL/GenBank/DDBJ databases">
        <authorList>
            <person name="Swenson N.G."/>
            <person name="Wegrzyn J.L."/>
            <person name="Mcevoy S.L."/>
        </authorList>
    </citation>
    <scope>NUCLEOTIDE SEQUENCE</scope>
    <source>
        <strain evidence="13">NS2018</strain>
        <tissue evidence="13">Leaf</tissue>
    </source>
</reference>
<feature type="compositionally biased region" description="Basic residues" evidence="11">
    <location>
        <begin position="231"/>
        <end position="242"/>
    </location>
</feature>
<dbReference type="Pfam" id="PF22936">
    <property type="entry name" value="Pol_BBD"/>
    <property type="match status" value="1"/>
</dbReference>
<reference evidence="13" key="1">
    <citation type="journal article" date="2022" name="Plant J.">
        <title>Strategies of tolerance reflected in two North American maple genomes.</title>
        <authorList>
            <person name="McEvoy S.L."/>
            <person name="Sezen U.U."/>
            <person name="Trouern-Trend A."/>
            <person name="McMahon S.M."/>
            <person name="Schaberg P.G."/>
            <person name="Yang J."/>
            <person name="Wegrzyn J.L."/>
            <person name="Swenson N.G."/>
        </authorList>
    </citation>
    <scope>NUCLEOTIDE SEQUENCE</scope>
    <source>
        <strain evidence="13">NS2018</strain>
    </source>
</reference>
<dbReference type="InterPro" id="IPR017946">
    <property type="entry name" value="PLC-like_Pdiesterase_TIM-brl"/>
</dbReference>
<dbReference type="GO" id="GO:0003676">
    <property type="term" value="F:nucleic acid binding"/>
    <property type="evidence" value="ECO:0007669"/>
    <property type="project" value="InterPro"/>
</dbReference>
<evidence type="ECO:0000256" key="6">
    <source>
        <dbReference type="ARBA" id="ARBA00022801"/>
    </source>
</evidence>
<dbReference type="Pfam" id="PF14223">
    <property type="entry name" value="Retrotran_gag_2"/>
    <property type="match status" value="1"/>
</dbReference>
<evidence type="ECO:0000256" key="8">
    <source>
        <dbReference type="ARBA" id="ARBA00023295"/>
    </source>
</evidence>
<protein>
    <recommendedName>
        <fullName evidence="3">glycerophosphodiester phosphodiesterase</fullName>
        <ecNumber evidence="3">3.1.4.46</ecNumber>
    </recommendedName>
</protein>
<evidence type="ECO:0000256" key="7">
    <source>
        <dbReference type="ARBA" id="ARBA00023180"/>
    </source>
</evidence>
<proteinExistence type="inferred from homology"/>
<dbReference type="InterPro" id="IPR001878">
    <property type="entry name" value="Znf_CCHC"/>
</dbReference>
<organism evidence="13 14">
    <name type="scientific">Acer saccharum</name>
    <name type="common">Sugar maple</name>
    <dbReference type="NCBI Taxonomy" id="4024"/>
    <lineage>
        <taxon>Eukaryota</taxon>
        <taxon>Viridiplantae</taxon>
        <taxon>Streptophyta</taxon>
        <taxon>Embryophyta</taxon>
        <taxon>Tracheophyta</taxon>
        <taxon>Spermatophyta</taxon>
        <taxon>Magnoliopsida</taxon>
        <taxon>eudicotyledons</taxon>
        <taxon>Gunneridae</taxon>
        <taxon>Pentapetalae</taxon>
        <taxon>rosids</taxon>
        <taxon>malvids</taxon>
        <taxon>Sapindales</taxon>
        <taxon>Sapindaceae</taxon>
        <taxon>Hippocastanoideae</taxon>
        <taxon>Acereae</taxon>
        <taxon>Acer</taxon>
    </lineage>
</organism>
<dbReference type="FunFam" id="3.20.20.190:FF:000011">
    <property type="entry name" value="Glycerophosphodiester phosphodiesterase GDPDL3"/>
    <property type="match status" value="1"/>
</dbReference>
<dbReference type="EC" id="3.1.4.46" evidence="3"/>
<evidence type="ECO:0000313" key="14">
    <source>
        <dbReference type="Proteomes" id="UP001168877"/>
    </source>
</evidence>
<dbReference type="InterPro" id="IPR030395">
    <property type="entry name" value="GP_PDE_dom"/>
</dbReference>
<accession>A0AA39W2Y0</accession>
<evidence type="ECO:0000256" key="10">
    <source>
        <dbReference type="RuleBase" id="RU361169"/>
    </source>
</evidence>
<keyword evidence="6 10" id="KW-0378">Hydrolase</keyword>
<dbReference type="SUPFAM" id="SSF51126">
    <property type="entry name" value="Pectin lyase-like"/>
    <property type="match status" value="1"/>
</dbReference>
<dbReference type="InterPro" id="IPR054722">
    <property type="entry name" value="PolX-like_BBD"/>
</dbReference>
<feature type="domain" description="GP-PDE" evidence="12">
    <location>
        <begin position="408"/>
        <end position="708"/>
    </location>
</feature>
<dbReference type="GO" id="GO:0008889">
    <property type="term" value="F:glycerophosphodiester phosphodiesterase activity"/>
    <property type="evidence" value="ECO:0007669"/>
    <property type="project" value="UniProtKB-EC"/>
</dbReference>
<feature type="domain" description="GP-PDE" evidence="12">
    <location>
        <begin position="711"/>
        <end position="1012"/>
    </location>
</feature>
<dbReference type="Gene3D" id="3.20.20.190">
    <property type="entry name" value="Phosphatidylinositol (PI) phosphodiesterase"/>
    <property type="match status" value="2"/>
</dbReference>
<dbReference type="Proteomes" id="UP001168877">
    <property type="component" value="Unassembled WGS sequence"/>
</dbReference>
<keyword evidence="7" id="KW-0325">Glycoprotein</keyword>
<dbReference type="Pfam" id="PF00295">
    <property type="entry name" value="Glyco_hydro_28"/>
    <property type="match status" value="2"/>
</dbReference>
<feature type="region of interest" description="Disordered" evidence="11">
    <location>
        <begin position="217"/>
        <end position="242"/>
    </location>
</feature>
<dbReference type="AlphaFoldDB" id="A0AA39W2Y0"/>
<dbReference type="SUPFAM" id="SSF51695">
    <property type="entry name" value="PLC-like phosphodiesterases"/>
    <property type="match status" value="2"/>
</dbReference>